<evidence type="ECO:0000256" key="7">
    <source>
        <dbReference type="ARBA" id="ARBA00023049"/>
    </source>
</evidence>
<feature type="signal peptide" evidence="11">
    <location>
        <begin position="1"/>
        <end position="22"/>
    </location>
</feature>
<evidence type="ECO:0000313" key="12">
    <source>
        <dbReference type="EMBL" id="CUS87600.1"/>
    </source>
</evidence>
<dbReference type="InterPro" id="IPR000755">
    <property type="entry name" value="A_A_dipeptidase"/>
</dbReference>
<accession>A0A0N7MWZ5</accession>
<evidence type="ECO:0000256" key="2">
    <source>
        <dbReference type="ARBA" id="ARBA00022670"/>
    </source>
</evidence>
<evidence type="ECO:0000256" key="11">
    <source>
        <dbReference type="SAM" id="SignalP"/>
    </source>
</evidence>
<dbReference type="AlphaFoldDB" id="A0A0N7MWZ5"/>
<evidence type="ECO:0000313" key="13">
    <source>
        <dbReference type="EMBL" id="CUU09262.1"/>
    </source>
</evidence>
<comment type="catalytic activity">
    <reaction evidence="1 9 10">
        <text>D-alanyl-D-alanine + H2O = 2 D-alanine</text>
        <dbReference type="Rhea" id="RHEA:20661"/>
        <dbReference type="ChEBI" id="CHEBI:15377"/>
        <dbReference type="ChEBI" id="CHEBI:57416"/>
        <dbReference type="ChEBI" id="CHEBI:57822"/>
        <dbReference type="EC" id="3.4.13.22"/>
    </reaction>
</comment>
<keyword evidence="2 9" id="KW-0645">Protease</keyword>
<feature type="binding site" evidence="9">
    <location>
        <position position="129"/>
    </location>
    <ligand>
        <name>Zn(2+)</name>
        <dbReference type="ChEBI" id="CHEBI:29105"/>
        <note>catalytic</note>
    </ligand>
</feature>
<dbReference type="CDD" id="cd14840">
    <property type="entry name" value="D-Ala-D-Ala_dipeptidase_Aad"/>
    <property type="match status" value="1"/>
</dbReference>
<dbReference type="Gene3D" id="3.30.1380.10">
    <property type="match status" value="1"/>
</dbReference>
<accession>A0A0N7MVK5</accession>
<accession>A0A0P1MBV6</accession>
<reference evidence="13 14" key="1">
    <citation type="submission" date="2015-11" db="EMBL/GenBank/DDBJ databases">
        <authorList>
            <person name="Zhang Y."/>
            <person name="Guo Z."/>
        </authorList>
    </citation>
    <scope>NUCLEOTIDE SEQUENCE [LARGE SCALE GENOMIC DNA]</scope>
    <source>
        <strain evidence="13">JGI-4</strain>
    </source>
</reference>
<evidence type="ECO:0000256" key="5">
    <source>
        <dbReference type="ARBA" id="ARBA00022833"/>
    </source>
</evidence>
<reference evidence="12 15" key="2">
    <citation type="submission" date="2015-11" db="EMBL/GenBank/DDBJ databases">
        <authorList>
            <person name="Varghese N."/>
        </authorList>
    </citation>
    <scope>NUCLEOTIDE SEQUENCE [LARGE SCALE GENOMIC DNA]</scope>
    <source>
        <strain evidence="12 15">JGI-8</strain>
    </source>
</reference>
<protein>
    <recommendedName>
        <fullName evidence="9 10">D-alanyl-D-alanine dipeptidase</fullName>
        <shortName evidence="9 10">D-Ala-D-Ala dipeptidase</shortName>
        <ecNumber evidence="9 10">3.4.13.22</ecNumber>
    </recommendedName>
</protein>
<dbReference type="Pfam" id="PF01427">
    <property type="entry name" value="Peptidase_M15"/>
    <property type="match status" value="1"/>
</dbReference>
<keyword evidence="11" id="KW-0732">Signal</keyword>
<keyword evidence="7 9" id="KW-0482">Metalloprotease</keyword>
<evidence type="ECO:0000313" key="14">
    <source>
        <dbReference type="Proteomes" id="UP000182011"/>
    </source>
</evidence>
<accession>A0A0N7MQ85</accession>
<dbReference type="STRING" id="1633631.GCA_001442925_02314"/>
<dbReference type="PANTHER" id="PTHR43126">
    <property type="entry name" value="D-ALANYL-D-ALANINE DIPEPTIDASE"/>
    <property type="match status" value="1"/>
</dbReference>
<feature type="chain" id="PRO_5015043373" description="D-alanyl-D-alanine dipeptidase" evidence="11">
    <location>
        <begin position="23"/>
        <end position="211"/>
    </location>
</feature>
<gene>
    <name evidence="13" type="ORF">JGI4_02325</name>
    <name evidence="12" type="ORF">JGI8_01118</name>
</gene>
<evidence type="ECO:0000313" key="15">
    <source>
        <dbReference type="Proteomes" id="UP000182200"/>
    </source>
</evidence>
<feature type="active site" description="Proton donor/acceptor" evidence="9">
    <location>
        <position position="186"/>
    </location>
</feature>
<dbReference type="HAMAP" id="MF_01924">
    <property type="entry name" value="A_A_dipeptidase"/>
    <property type="match status" value="1"/>
</dbReference>
<comment type="similarity">
    <text evidence="9 10">Belongs to the peptidase M15D family.</text>
</comment>
<dbReference type="SUPFAM" id="SSF55166">
    <property type="entry name" value="Hedgehog/DD-peptidase"/>
    <property type="match status" value="1"/>
</dbReference>
<dbReference type="GO" id="GO:0071555">
    <property type="term" value="P:cell wall organization"/>
    <property type="evidence" value="ECO:0007669"/>
    <property type="project" value="UniProtKB-KW"/>
</dbReference>
<name>A0A0N7MWZ5_9BACT</name>
<feature type="binding site" evidence="9">
    <location>
        <position position="122"/>
    </location>
    <ligand>
        <name>Zn(2+)</name>
        <dbReference type="ChEBI" id="CHEBI:29105"/>
        <note>catalytic</note>
    </ligand>
</feature>
<dbReference type="EMBL" id="CZVI01000013">
    <property type="protein sequence ID" value="CUS87600.1"/>
    <property type="molecule type" value="Genomic_DNA"/>
</dbReference>
<feature type="binding site" evidence="9">
    <location>
        <position position="189"/>
    </location>
    <ligand>
        <name>Zn(2+)</name>
        <dbReference type="ChEBI" id="CHEBI:29105"/>
        <note>catalytic</note>
    </ligand>
</feature>
<dbReference type="PIRSF" id="PIRSF026671">
    <property type="entry name" value="AA_dipeptidase"/>
    <property type="match status" value="1"/>
</dbReference>
<sequence>MKTKLLKLALAFFILNAESLLAQFSPEDTVLVDIQKINPRIIVEIKYATEDNFTGKKLYDVPKCFLRKFVALKLDSVQRELEKVGLGLKVWDCYRPLSVQKILWSIVPDERYVANPAKGSRHNRGCAVDLTLVDSLGNELPMPTKYDDFTEKAHRDYYNLPDTVIKNRKILEDVMKKYGFIPLPTEWWHFDAQGWENFSILDIPLKELNKK</sequence>
<dbReference type="PANTHER" id="PTHR43126:SF1">
    <property type="entry name" value="D-ALANYL-D-ALANINE DIPEPTIDASE"/>
    <property type="match status" value="1"/>
</dbReference>
<keyword evidence="8 10" id="KW-0961">Cell wall biogenesis/degradation</keyword>
<keyword evidence="15" id="KW-1185">Reference proteome</keyword>
<organism evidence="13 14">
    <name type="scientific">Candidatus Kryptonium thompsonii</name>
    <dbReference type="NCBI Taxonomy" id="1633631"/>
    <lineage>
        <taxon>Bacteria</taxon>
        <taxon>Pseudomonadati</taxon>
        <taxon>Candidatus Kryptoniota</taxon>
        <taxon>Candidatus Kryptonium</taxon>
    </lineage>
</organism>
<keyword evidence="6 9" id="KW-0224">Dipeptidase</keyword>
<dbReference type="EMBL" id="FAOP01000015">
    <property type="protein sequence ID" value="CUU09262.1"/>
    <property type="molecule type" value="Genomic_DNA"/>
</dbReference>
<accession>A0A0P1M440</accession>
<keyword evidence="4 9" id="KW-0378">Hydrolase</keyword>
<dbReference type="Proteomes" id="UP000182200">
    <property type="component" value="Unassembled WGS sequence"/>
</dbReference>
<evidence type="ECO:0000256" key="10">
    <source>
        <dbReference type="PIRNR" id="PIRNR026671"/>
    </source>
</evidence>
<keyword evidence="5 9" id="KW-0862">Zinc</keyword>
<keyword evidence="3 9" id="KW-0479">Metal-binding</keyword>
<evidence type="ECO:0000256" key="1">
    <source>
        <dbReference type="ARBA" id="ARBA00001362"/>
    </source>
</evidence>
<proteinExistence type="inferred from homology"/>
<comment type="function">
    <text evidence="9 10">Catalyzes hydrolysis of the D-alanyl-D-alanine dipeptide.</text>
</comment>
<accession>A0A0P1LZN3</accession>
<dbReference type="OrthoDB" id="9801430at2"/>
<dbReference type="GO" id="GO:0160237">
    <property type="term" value="F:D-Ala-D-Ala dipeptidase activity"/>
    <property type="evidence" value="ECO:0007669"/>
    <property type="project" value="UniProtKB-EC"/>
</dbReference>
<dbReference type="GO" id="GO:0008270">
    <property type="term" value="F:zinc ion binding"/>
    <property type="evidence" value="ECO:0007669"/>
    <property type="project" value="UniProtKB-UniRule"/>
</dbReference>
<feature type="site" description="Transition state stabilizer" evidence="9">
    <location>
        <position position="95"/>
    </location>
</feature>
<dbReference type="GO" id="GO:0006508">
    <property type="term" value="P:proteolysis"/>
    <property type="evidence" value="ECO:0007669"/>
    <property type="project" value="UniProtKB-KW"/>
</dbReference>
<evidence type="ECO:0000256" key="8">
    <source>
        <dbReference type="ARBA" id="ARBA00023316"/>
    </source>
</evidence>
<accession>A0A0N7MNU2</accession>
<accession>A0A0P1LLZ3</accession>
<evidence type="ECO:0000256" key="4">
    <source>
        <dbReference type="ARBA" id="ARBA00022801"/>
    </source>
</evidence>
<accession>A0A0P1P9P2</accession>
<dbReference type="Proteomes" id="UP000182011">
    <property type="component" value="Unassembled WGS sequence"/>
</dbReference>
<dbReference type="RefSeq" id="WP_047133235.1">
    <property type="nucleotide sequence ID" value="NZ_CZVI01000013.1"/>
</dbReference>
<accession>A0A0S4NDR0</accession>
<accession>A0A0N7MV11</accession>
<dbReference type="GO" id="GO:0008237">
    <property type="term" value="F:metallopeptidase activity"/>
    <property type="evidence" value="ECO:0007669"/>
    <property type="project" value="UniProtKB-KW"/>
</dbReference>
<comment type="cofactor">
    <cofactor evidence="9">
        <name>Zn(2+)</name>
        <dbReference type="ChEBI" id="CHEBI:29105"/>
    </cofactor>
    <text evidence="9">Binds 1 zinc ion per subunit.</text>
</comment>
<dbReference type="InterPro" id="IPR009045">
    <property type="entry name" value="Zn_M74/Hedgehog-like"/>
</dbReference>
<evidence type="ECO:0000256" key="3">
    <source>
        <dbReference type="ARBA" id="ARBA00022723"/>
    </source>
</evidence>
<evidence type="ECO:0000256" key="9">
    <source>
        <dbReference type="HAMAP-Rule" id="MF_01924"/>
    </source>
</evidence>
<evidence type="ECO:0000256" key="6">
    <source>
        <dbReference type="ARBA" id="ARBA00022997"/>
    </source>
</evidence>
<accession>A0A0P1LEC3</accession>
<accession>A0A0P1MX31</accession>
<dbReference type="EC" id="3.4.13.22" evidence="9 10"/>